<dbReference type="Gene3D" id="3.90.25.10">
    <property type="entry name" value="UDP-galactose 4-epimerase, domain 1"/>
    <property type="match status" value="1"/>
</dbReference>
<dbReference type="OrthoDB" id="413314at2759"/>
<evidence type="ECO:0000313" key="5">
    <source>
        <dbReference type="Proteomes" id="UP000596902"/>
    </source>
</evidence>
<comment type="caution">
    <text evidence="4">The sequence shown here is derived from an EMBL/GenBank/DDBJ whole genome shotgun (WGS) entry which is preliminary data.</text>
</comment>
<dbReference type="SUPFAM" id="SSF51735">
    <property type="entry name" value="NAD(P)-binding Rossmann-fold domains"/>
    <property type="match status" value="1"/>
</dbReference>
<accession>A0A8H7EI75</accession>
<dbReference type="Proteomes" id="UP000596902">
    <property type="component" value="Unassembled WGS sequence"/>
</dbReference>
<dbReference type="RefSeq" id="XP_038790930.1">
    <property type="nucleotide sequence ID" value="XM_038925074.1"/>
</dbReference>
<dbReference type="PANTHER" id="PTHR42748:SF31">
    <property type="entry name" value="NMRA-LIKE DOMAIN-CONTAINING PROTEIN-RELATED"/>
    <property type="match status" value="1"/>
</dbReference>
<gene>
    <name evidence="4" type="ORF">GT037_000027</name>
</gene>
<keyword evidence="5" id="KW-1185">Reference proteome</keyword>
<sequence length="313" mass="34547">MSPSFLIIGATGNTGRGLVELLSENIQSSQTFSNYRILAQTRSAGGSVAKELAKLRNVEIVENNWPDITPQWLREQDVVRAFIASHNNTNFFAEETTFHWAALRAGVKYVVRISTTAANVRPDNEAYYTRTHWAIETMLDTPAYQSMHWTSLRANMFFNMFLGASAEFIKNVRAGNEQGTLHLVASEDAPVGIIDPYDVSRFAAKLLLEEDTSPHNKVRYVLNGPEDINGEDVVAMVEERIGAKVKDVSFKDMSVLDPMVTATTESKNVISSLKTACQTAWAGLCKAETTSKEVLRLAPAQIRAGAALDAMLQ</sequence>
<evidence type="ECO:0000259" key="3">
    <source>
        <dbReference type="Pfam" id="PF05368"/>
    </source>
</evidence>
<dbReference type="InterPro" id="IPR008030">
    <property type="entry name" value="NmrA-like"/>
</dbReference>
<keyword evidence="2" id="KW-0521">NADP</keyword>
<name>A0A8H7EI75_9PLEO</name>
<dbReference type="Pfam" id="PF05368">
    <property type="entry name" value="NmrA"/>
    <property type="match status" value="1"/>
</dbReference>
<dbReference type="AlphaFoldDB" id="A0A8H7EI75"/>
<evidence type="ECO:0000256" key="1">
    <source>
        <dbReference type="ARBA" id="ARBA00006328"/>
    </source>
</evidence>
<dbReference type="EMBL" id="JAAABM010000001">
    <property type="protein sequence ID" value="KAF7681051.1"/>
    <property type="molecule type" value="Genomic_DNA"/>
</dbReference>
<dbReference type="GO" id="GO:0005634">
    <property type="term" value="C:nucleus"/>
    <property type="evidence" value="ECO:0007669"/>
    <property type="project" value="TreeGrafter"/>
</dbReference>
<protein>
    <recommendedName>
        <fullName evidence="3">NmrA-like domain-containing protein</fullName>
    </recommendedName>
</protein>
<dbReference type="InterPro" id="IPR036291">
    <property type="entry name" value="NAD(P)-bd_dom_sf"/>
</dbReference>
<comment type="similarity">
    <text evidence="1">Belongs to the NmrA-type oxidoreductase family.</text>
</comment>
<reference evidence="4" key="1">
    <citation type="submission" date="2020-01" db="EMBL/GenBank/DDBJ databases">
        <authorList>
            <person name="Feng Z.H.Z."/>
        </authorList>
    </citation>
    <scope>NUCLEOTIDE SEQUENCE</scope>
    <source>
        <strain evidence="4">CBS107.38</strain>
    </source>
</reference>
<dbReference type="PANTHER" id="PTHR42748">
    <property type="entry name" value="NITROGEN METABOLITE REPRESSION PROTEIN NMRA FAMILY MEMBER"/>
    <property type="match status" value="1"/>
</dbReference>
<feature type="domain" description="NmrA-like" evidence="3">
    <location>
        <begin position="6"/>
        <end position="258"/>
    </location>
</feature>
<dbReference type="InterPro" id="IPR051164">
    <property type="entry name" value="NmrA-like_oxidored"/>
</dbReference>
<proteinExistence type="inferred from homology"/>
<evidence type="ECO:0000313" key="4">
    <source>
        <dbReference type="EMBL" id="KAF7681051.1"/>
    </source>
</evidence>
<reference evidence="4" key="2">
    <citation type="submission" date="2020-08" db="EMBL/GenBank/DDBJ databases">
        <title>Draft Genome Sequence of Cumin Blight Pathogen Alternaria burnsii.</title>
        <authorList>
            <person name="Feng Z."/>
        </authorList>
    </citation>
    <scope>NUCLEOTIDE SEQUENCE</scope>
    <source>
        <strain evidence="4">CBS107.38</strain>
    </source>
</reference>
<evidence type="ECO:0000256" key="2">
    <source>
        <dbReference type="ARBA" id="ARBA00022857"/>
    </source>
</evidence>
<dbReference type="GeneID" id="62198252"/>
<dbReference type="Gene3D" id="3.40.50.720">
    <property type="entry name" value="NAD(P)-binding Rossmann-like Domain"/>
    <property type="match status" value="1"/>
</dbReference>
<organism evidence="4 5">
    <name type="scientific">Alternaria burnsii</name>
    <dbReference type="NCBI Taxonomy" id="1187904"/>
    <lineage>
        <taxon>Eukaryota</taxon>
        <taxon>Fungi</taxon>
        <taxon>Dikarya</taxon>
        <taxon>Ascomycota</taxon>
        <taxon>Pezizomycotina</taxon>
        <taxon>Dothideomycetes</taxon>
        <taxon>Pleosporomycetidae</taxon>
        <taxon>Pleosporales</taxon>
        <taxon>Pleosporineae</taxon>
        <taxon>Pleosporaceae</taxon>
        <taxon>Alternaria</taxon>
        <taxon>Alternaria sect. Alternaria</taxon>
    </lineage>
</organism>